<dbReference type="AlphaFoldDB" id="A0A372G804"/>
<sequence>MTEPNNAVHLSADYSAPPDLKTYDILLCNISGGKDSQAMLDVVVEATKKADVGDRLVTVFCDLGDEDEWPGTKQLAAEHAAHYCVRHEVVFRQVPDGAGAMRQQGLTEHIESRRQQKWPDKARRFCTSDMKRAPVHKLMTRLVAEKRALGVIGRRVRILNIMGMRAEESIDRAAMVPYRNDARASNKTKREVDEWLPLLDWKVQQVWARLAKARTRIHPIYAVLPRLSCRFCVLAGRRHLVTAARLDPAGARRRAELEAAMEHQFRPDVSMAQILAEAEAINRVDGPIAVDGLEIPK</sequence>
<dbReference type="Proteomes" id="UP000262882">
    <property type="component" value="Unassembled WGS sequence"/>
</dbReference>
<dbReference type="RefSeq" id="WP_117404307.1">
    <property type="nucleotide sequence ID" value="NZ_QVNQ01000013.1"/>
</dbReference>
<dbReference type="InterPro" id="IPR014729">
    <property type="entry name" value="Rossmann-like_a/b/a_fold"/>
</dbReference>
<dbReference type="InterPro" id="IPR002500">
    <property type="entry name" value="PAPS_reduct_dom"/>
</dbReference>
<comment type="caution">
    <text evidence="2">The sequence shown here is derived from an EMBL/GenBank/DDBJ whole genome shotgun (WGS) entry which is preliminary data.</text>
</comment>
<gene>
    <name evidence="2" type="ORF">D0T12_31530</name>
</gene>
<reference evidence="2 3" key="1">
    <citation type="submission" date="2018-08" db="EMBL/GenBank/DDBJ databases">
        <title>Actinomadura spongicola sp. nov., isolated from marine sponge Leucetta chagosensis.</title>
        <authorList>
            <person name="Li L."/>
            <person name="Lin H.W."/>
        </authorList>
    </citation>
    <scope>NUCLEOTIDE SEQUENCE [LARGE SCALE GENOMIC DNA]</scope>
    <source>
        <strain evidence="2 3">LHW52907</strain>
    </source>
</reference>
<proteinExistence type="predicted"/>
<feature type="domain" description="Phosphoadenosine phosphosulphate reductase" evidence="1">
    <location>
        <begin position="29"/>
        <end position="222"/>
    </location>
</feature>
<dbReference type="GO" id="GO:0003824">
    <property type="term" value="F:catalytic activity"/>
    <property type="evidence" value="ECO:0007669"/>
    <property type="project" value="InterPro"/>
</dbReference>
<name>A0A372G804_9ACTN</name>
<accession>A0A372G804</accession>
<keyword evidence="3" id="KW-1185">Reference proteome</keyword>
<dbReference type="EMBL" id="QVNQ01000013">
    <property type="protein sequence ID" value="RFS81481.1"/>
    <property type="molecule type" value="Genomic_DNA"/>
</dbReference>
<dbReference type="SUPFAM" id="SSF52402">
    <property type="entry name" value="Adenine nucleotide alpha hydrolases-like"/>
    <property type="match status" value="1"/>
</dbReference>
<dbReference type="Pfam" id="PF01507">
    <property type="entry name" value="PAPS_reduct"/>
    <property type="match status" value="1"/>
</dbReference>
<evidence type="ECO:0000313" key="3">
    <source>
        <dbReference type="Proteomes" id="UP000262882"/>
    </source>
</evidence>
<dbReference type="OrthoDB" id="7574889at2"/>
<organism evidence="2 3">
    <name type="scientific">Actinomadura spongiicola</name>
    <dbReference type="NCBI Taxonomy" id="2303421"/>
    <lineage>
        <taxon>Bacteria</taxon>
        <taxon>Bacillati</taxon>
        <taxon>Actinomycetota</taxon>
        <taxon>Actinomycetes</taxon>
        <taxon>Streptosporangiales</taxon>
        <taxon>Thermomonosporaceae</taxon>
        <taxon>Actinomadura</taxon>
    </lineage>
</organism>
<evidence type="ECO:0000313" key="2">
    <source>
        <dbReference type="EMBL" id="RFS81481.1"/>
    </source>
</evidence>
<protein>
    <submittedName>
        <fullName evidence="2">Phosphoadenosine phosphosulfate reductase</fullName>
    </submittedName>
</protein>
<dbReference type="Gene3D" id="3.40.50.620">
    <property type="entry name" value="HUPs"/>
    <property type="match status" value="1"/>
</dbReference>
<evidence type="ECO:0000259" key="1">
    <source>
        <dbReference type="Pfam" id="PF01507"/>
    </source>
</evidence>